<evidence type="ECO:0000256" key="3">
    <source>
        <dbReference type="ARBA" id="ARBA00022771"/>
    </source>
</evidence>
<evidence type="ECO:0000256" key="10">
    <source>
        <dbReference type="HAMAP-Rule" id="MF_03047"/>
    </source>
</evidence>
<feature type="compositionally biased region" description="Basic residues" evidence="11">
    <location>
        <begin position="154"/>
        <end position="171"/>
    </location>
</feature>
<keyword evidence="5 10" id="KW-0156">Chromatin regulator</keyword>
<evidence type="ECO:0000256" key="4">
    <source>
        <dbReference type="ARBA" id="ARBA00022833"/>
    </source>
</evidence>
<accession>A0AAN9Z1R8</accession>
<dbReference type="EMBL" id="JAZDUA010000487">
    <property type="protein sequence ID" value="KAK7791934.1"/>
    <property type="molecule type" value="Genomic_DNA"/>
</dbReference>
<name>A0AAN9Z1R8_9ORTH</name>
<evidence type="ECO:0000256" key="7">
    <source>
        <dbReference type="ARBA" id="ARBA00023159"/>
    </source>
</evidence>
<reference evidence="13 14" key="1">
    <citation type="submission" date="2024-03" db="EMBL/GenBank/DDBJ databases">
        <title>The genome assembly and annotation of the cricket Gryllus longicercus Weissman &amp; Gray.</title>
        <authorList>
            <person name="Szrajer S."/>
            <person name="Gray D."/>
            <person name="Ylla G."/>
        </authorList>
    </citation>
    <scope>NUCLEOTIDE SEQUENCE [LARGE SCALE GENOMIC DNA]</scope>
    <source>
        <strain evidence="13">DAG 2021-001</strain>
        <tissue evidence="13">Whole body minus gut</tissue>
    </source>
</reference>
<dbReference type="Pfam" id="PF08313">
    <property type="entry name" value="SCA7"/>
    <property type="match status" value="1"/>
</dbReference>
<evidence type="ECO:0000256" key="5">
    <source>
        <dbReference type="ARBA" id="ARBA00022853"/>
    </source>
</evidence>
<comment type="subcellular location">
    <subcellularLocation>
        <location evidence="1 10">Nucleus</location>
    </subcellularLocation>
</comment>
<proteinExistence type="inferred from homology"/>
<keyword evidence="14" id="KW-1185">Reference proteome</keyword>
<dbReference type="PROSITE" id="PS51505">
    <property type="entry name" value="SCA7"/>
    <property type="match status" value="1"/>
</dbReference>
<comment type="domain">
    <text evidence="10">The long N-terminal helix forms part of the 'assembly lobe' of the SAGA deubiquitination module.</text>
</comment>
<keyword evidence="4 10" id="KW-0862">Zinc</keyword>
<comment type="function">
    <text evidence="10">Component of the transcription regulatory histone acetylation (HAT) complex SAGA, a multiprotein complex that activates transcription by remodeling chromatin and mediating histone acetylation and deubiquitination. Within the SAGA complex, participates in a subcomplex that specifically deubiquitinates histone H2B. The SAGA complex is recruited to specific gene promoters by activators, where it is required for transcription.</text>
</comment>
<evidence type="ECO:0000313" key="13">
    <source>
        <dbReference type="EMBL" id="KAK7791934.1"/>
    </source>
</evidence>
<feature type="compositionally biased region" description="Polar residues" evidence="11">
    <location>
        <begin position="245"/>
        <end position="256"/>
    </location>
</feature>
<keyword evidence="7 10" id="KW-0010">Activator</keyword>
<evidence type="ECO:0000313" key="14">
    <source>
        <dbReference type="Proteomes" id="UP001378592"/>
    </source>
</evidence>
<sequence length="313" mass="34563">MASVEEKQIELDREVRSYLSNPNNVEAAAEAVLNDLVDSVVLGIVFEVHRAAKCGIVDHEDGITDEVSKFEIVEGADMDIFGQPLKKRPQRCICPSCKRSLAALRFAPHLSKCMGLGRNSLRLASRQITNSSKEMVGYSATDDNDSELSLGSDRRRKKRVSFGTRRPKNSKTGRNGDVTLETGTCSELNNSNMNYDSMSNEEKKNLLMQICGVISVSTRKLCTRSMRCSQHSDEQRRAVRAALLNSQGSDMNSTPDMLQVDIDSYEDGDGQSMCESLGQSWEQEHSNTSSPADSASTSSSSSKKREKNTKTQE</sequence>
<evidence type="ECO:0000256" key="11">
    <source>
        <dbReference type="SAM" id="MobiDB-lite"/>
    </source>
</evidence>
<dbReference type="PANTHER" id="PTHR46367">
    <property type="entry name" value="ATAXIN-7-LIKE PROTEIN 3"/>
    <property type="match status" value="1"/>
</dbReference>
<dbReference type="GO" id="GO:0006357">
    <property type="term" value="P:regulation of transcription by RNA polymerase II"/>
    <property type="evidence" value="ECO:0007669"/>
    <property type="project" value="TreeGrafter"/>
</dbReference>
<evidence type="ECO:0000259" key="12">
    <source>
        <dbReference type="PROSITE" id="PS51505"/>
    </source>
</evidence>
<comment type="similarity">
    <text evidence="10">Belongs to the SGF11 family.</text>
</comment>
<keyword evidence="3 10" id="KW-0863">Zinc-finger</keyword>
<feature type="domain" description="SCA7" evidence="12">
    <location>
        <begin position="198"/>
        <end position="266"/>
    </location>
</feature>
<dbReference type="InterPro" id="IPR051078">
    <property type="entry name" value="SGF11"/>
</dbReference>
<keyword evidence="6 10" id="KW-0805">Transcription regulation</keyword>
<dbReference type="Pfam" id="PF08209">
    <property type="entry name" value="Sgf11"/>
    <property type="match status" value="1"/>
</dbReference>
<comment type="domain">
    <text evidence="10">The C-terminal SGF11-type zinc-finger domain forms part of the 'catalytic lobe' of the SAGA deubiquitination module.</text>
</comment>
<feature type="region of interest" description="Disordered" evidence="11">
    <location>
        <begin position="245"/>
        <end position="313"/>
    </location>
</feature>
<organism evidence="13 14">
    <name type="scientific">Gryllus longicercus</name>
    <dbReference type="NCBI Taxonomy" id="2509291"/>
    <lineage>
        <taxon>Eukaryota</taxon>
        <taxon>Metazoa</taxon>
        <taxon>Ecdysozoa</taxon>
        <taxon>Arthropoda</taxon>
        <taxon>Hexapoda</taxon>
        <taxon>Insecta</taxon>
        <taxon>Pterygota</taxon>
        <taxon>Neoptera</taxon>
        <taxon>Polyneoptera</taxon>
        <taxon>Orthoptera</taxon>
        <taxon>Ensifera</taxon>
        <taxon>Gryllidea</taxon>
        <taxon>Grylloidea</taxon>
        <taxon>Gryllidae</taxon>
        <taxon>Gryllinae</taxon>
        <taxon>Gryllus</taxon>
    </lineage>
</organism>
<feature type="zinc finger region" description="SGF11-type" evidence="10">
    <location>
        <begin position="92"/>
        <end position="113"/>
    </location>
</feature>
<evidence type="ECO:0000256" key="8">
    <source>
        <dbReference type="ARBA" id="ARBA00023163"/>
    </source>
</evidence>
<comment type="caution">
    <text evidence="13">The sequence shown here is derived from an EMBL/GenBank/DDBJ whole genome shotgun (WGS) entry which is preliminary data.</text>
</comment>
<dbReference type="Proteomes" id="UP001378592">
    <property type="component" value="Unassembled WGS sequence"/>
</dbReference>
<dbReference type="HAMAP" id="MF_03047">
    <property type="entry name" value="Sgf11"/>
    <property type="match status" value="1"/>
</dbReference>
<dbReference type="GO" id="GO:0003713">
    <property type="term" value="F:transcription coactivator activity"/>
    <property type="evidence" value="ECO:0007669"/>
    <property type="project" value="UniProtKB-UniRule"/>
</dbReference>
<dbReference type="PANTHER" id="PTHR46367:SF1">
    <property type="entry name" value="ATAXIN-7-LIKE PROTEIN 3"/>
    <property type="match status" value="1"/>
</dbReference>
<dbReference type="InterPro" id="IPR013246">
    <property type="entry name" value="SAGA_su_Sgf11"/>
</dbReference>
<gene>
    <name evidence="10" type="primary">Sgf11</name>
    <name evidence="13" type="ORF">R5R35_002427</name>
</gene>
<dbReference type="InterPro" id="IPR013243">
    <property type="entry name" value="SCA7_dom"/>
</dbReference>
<keyword evidence="2 10" id="KW-0479">Metal-binding</keyword>
<dbReference type="GO" id="GO:0000124">
    <property type="term" value="C:SAGA complex"/>
    <property type="evidence" value="ECO:0007669"/>
    <property type="project" value="UniProtKB-UniRule"/>
</dbReference>
<dbReference type="Gene3D" id="6.10.140.1270">
    <property type="match status" value="1"/>
</dbReference>
<protein>
    <recommendedName>
        <fullName evidence="10">SAGA-associated factor 11 homolog</fullName>
    </recommendedName>
</protein>
<dbReference type="AlphaFoldDB" id="A0AAN9Z1R8"/>
<feature type="compositionally biased region" description="Low complexity" evidence="11">
    <location>
        <begin position="286"/>
        <end position="301"/>
    </location>
</feature>
<dbReference type="GO" id="GO:0006325">
    <property type="term" value="P:chromatin organization"/>
    <property type="evidence" value="ECO:0007669"/>
    <property type="project" value="UniProtKB-KW"/>
</dbReference>
<dbReference type="Gene3D" id="3.30.160.60">
    <property type="entry name" value="Classic Zinc Finger"/>
    <property type="match status" value="1"/>
</dbReference>
<dbReference type="GO" id="GO:0071819">
    <property type="term" value="C:DUBm complex"/>
    <property type="evidence" value="ECO:0007669"/>
    <property type="project" value="UniProtKB-UniRule"/>
</dbReference>
<dbReference type="GO" id="GO:0008270">
    <property type="term" value="F:zinc ion binding"/>
    <property type="evidence" value="ECO:0007669"/>
    <property type="project" value="UniProtKB-UniRule"/>
</dbReference>
<evidence type="ECO:0000256" key="1">
    <source>
        <dbReference type="ARBA" id="ARBA00004123"/>
    </source>
</evidence>
<comment type="subunit">
    <text evidence="10">Component of some SAGA transcription coactivator-HAT complexes. Within the SAGA complex, participates to a subcomplex of SAGA called the DUB module (deubiquitination module).</text>
</comment>
<keyword evidence="8 10" id="KW-0804">Transcription</keyword>
<evidence type="ECO:0000256" key="9">
    <source>
        <dbReference type="ARBA" id="ARBA00023242"/>
    </source>
</evidence>
<evidence type="ECO:0000256" key="6">
    <source>
        <dbReference type="ARBA" id="ARBA00023015"/>
    </source>
</evidence>
<keyword evidence="9 10" id="KW-0539">Nucleus</keyword>
<evidence type="ECO:0000256" key="2">
    <source>
        <dbReference type="ARBA" id="ARBA00022723"/>
    </source>
</evidence>
<feature type="region of interest" description="Disordered" evidence="11">
    <location>
        <begin position="134"/>
        <end position="182"/>
    </location>
</feature>